<evidence type="ECO:0000256" key="2">
    <source>
        <dbReference type="ARBA" id="ARBA00022519"/>
    </source>
</evidence>
<evidence type="ECO:0000256" key="3">
    <source>
        <dbReference type="ARBA" id="ARBA00022692"/>
    </source>
</evidence>
<dbReference type="NCBIfam" id="TIGR04409">
    <property type="entry name" value="LptC_YrbK"/>
    <property type="match status" value="1"/>
</dbReference>
<sequence>MTKTRIGITLLLIMIALALIGSNFSGFNQQVIQPVDHNLPTYQSQQTVTAVYALDGKLHYRLMAEEVKNYTNSSVNNTALDHSTVTWFTKPVMTLFDENAVGSWEIKADQAKLTDGKMLYLYGHVEVNNLTAISQLQKITTDNAEVNLINQNISSNDDVNLYGVGFTVNGMKMRGNLRNQTVELSEKVKTHYENQQ</sequence>
<reference evidence="8" key="1">
    <citation type="journal article" date="2009" name="Environ. Microbiol.">
        <title>Dynamics of genome evolution in facultative symbionts of aphids.</title>
        <authorList>
            <person name="Degnan P.H."/>
            <person name="Leonardo T.E."/>
            <person name="Cass B.N."/>
            <person name="Hurwitz B."/>
            <person name="Stern D."/>
            <person name="Gibbs R.A."/>
            <person name="Richards S."/>
            <person name="Moran N.A."/>
        </authorList>
    </citation>
    <scope>NUCLEOTIDE SEQUENCE [LARGE SCALE GENOMIC DNA]</scope>
    <source>
        <strain evidence="8">LSR1</strain>
    </source>
</reference>
<dbReference type="GO" id="GO:0030288">
    <property type="term" value="C:outer membrane-bounded periplasmic space"/>
    <property type="evidence" value="ECO:0007669"/>
    <property type="project" value="TreeGrafter"/>
</dbReference>
<protein>
    <recommendedName>
        <fullName evidence="6 7">Lipopolysaccharide export system protein LptC</fullName>
    </recommendedName>
</protein>
<comment type="subcellular location">
    <subcellularLocation>
        <location evidence="6">Cell inner membrane</location>
        <topology evidence="6">Single-pass membrane protein</topology>
    </subcellularLocation>
</comment>
<dbReference type="GO" id="GO:0015221">
    <property type="term" value="F:lipopolysaccharide transmembrane transporter activity"/>
    <property type="evidence" value="ECO:0007669"/>
    <property type="project" value="InterPro"/>
</dbReference>
<dbReference type="InterPro" id="IPR052363">
    <property type="entry name" value="LPS_export_LptC"/>
</dbReference>
<comment type="similarity">
    <text evidence="6 7">Belongs to the LptC family.</text>
</comment>
<dbReference type="Proteomes" id="UP000005726">
    <property type="component" value="Unassembled WGS sequence"/>
</dbReference>
<dbReference type="Gene3D" id="2.60.450.10">
    <property type="entry name" value="Lipopolysaccharide (LPS) transport protein A like domain"/>
    <property type="match status" value="1"/>
</dbReference>
<dbReference type="Pfam" id="PF06835">
    <property type="entry name" value="LptC"/>
    <property type="match status" value="1"/>
</dbReference>
<dbReference type="PIRSF" id="PIRSF028513">
    <property type="entry name" value="LptC"/>
    <property type="match status" value="1"/>
</dbReference>
<dbReference type="NCBIfam" id="NF008142">
    <property type="entry name" value="PRK10893.1"/>
    <property type="match status" value="1"/>
</dbReference>
<evidence type="ECO:0000313" key="9">
    <source>
        <dbReference type="Proteomes" id="UP000005726"/>
    </source>
</evidence>
<comment type="function">
    <text evidence="6">Involved in the assembly of lipopolysaccharide (LPS). Required for the translocation of LPS from the inner membrane to the outer membrane. Facilitates the transfer of LPS from the inner membrane to the periplasmic protein LptA. Could be a docking site for LptA.</text>
</comment>
<keyword evidence="3 6" id="KW-0812">Transmembrane</keyword>
<dbReference type="AlphaFoldDB" id="E0WRT0"/>
<dbReference type="PANTHER" id="PTHR37481:SF1">
    <property type="entry name" value="LIPOPOLYSACCHARIDE EXPORT SYSTEM PROTEIN LPTC"/>
    <property type="match status" value="1"/>
</dbReference>
<dbReference type="HAMAP" id="MF_01915">
    <property type="entry name" value="LPS_assembly_LptC"/>
    <property type="match status" value="1"/>
</dbReference>
<evidence type="ECO:0000256" key="1">
    <source>
        <dbReference type="ARBA" id="ARBA00022475"/>
    </source>
</evidence>
<dbReference type="InterPro" id="IPR026265">
    <property type="entry name" value="LptC"/>
</dbReference>
<dbReference type="RefSeq" id="WP_006704041.1">
    <property type="nucleotide sequence ID" value="NZ_CAWLGB010000001.1"/>
</dbReference>
<gene>
    <name evidence="6" type="primary">lptC</name>
    <name evidence="8" type="ORF">REG_0042</name>
</gene>
<comment type="function">
    <text evidence="7">Required for the translocation of lipopolysaccharide (LPS) from the inner membrane to the outer membrane.</text>
</comment>
<dbReference type="InterPro" id="IPR010664">
    <property type="entry name" value="LipoPS_assembly_LptC-rel"/>
</dbReference>
<comment type="subunit">
    <text evidence="6">Component of the lipopolysaccharide transport and assembly complex. Interacts with LptA and the LptBFG transporter complex.</text>
</comment>
<dbReference type="EMBL" id="GL379589">
    <property type="protein sequence ID" value="EFL92304.1"/>
    <property type="molecule type" value="Genomic_DNA"/>
</dbReference>
<dbReference type="PANTHER" id="PTHR37481">
    <property type="entry name" value="LIPOPOLYSACCHARIDE EXPORT SYSTEM PROTEIN LPTC"/>
    <property type="match status" value="1"/>
</dbReference>
<dbReference type="STRING" id="663321.REG_0042"/>
<proteinExistence type="inferred from homology"/>
<keyword evidence="5 6" id="KW-0472">Membrane</keyword>
<dbReference type="GO" id="GO:0043165">
    <property type="term" value="P:Gram-negative-bacterium-type cell outer membrane assembly"/>
    <property type="evidence" value="ECO:0007669"/>
    <property type="project" value="UniProtKB-UniRule"/>
</dbReference>
<name>E0WRT0_9ENTR</name>
<keyword evidence="4 6" id="KW-1133">Transmembrane helix</keyword>
<evidence type="ECO:0000256" key="4">
    <source>
        <dbReference type="ARBA" id="ARBA00022989"/>
    </source>
</evidence>
<accession>E0WRT0</accession>
<evidence type="ECO:0000256" key="7">
    <source>
        <dbReference type="PIRNR" id="PIRNR028513"/>
    </source>
</evidence>
<dbReference type="GO" id="GO:0005886">
    <property type="term" value="C:plasma membrane"/>
    <property type="evidence" value="ECO:0007669"/>
    <property type="project" value="UniProtKB-SubCell"/>
</dbReference>
<dbReference type="GO" id="GO:0017089">
    <property type="term" value="F:glycolipid transfer activity"/>
    <property type="evidence" value="ECO:0007669"/>
    <property type="project" value="TreeGrafter"/>
</dbReference>
<organism evidence="8 9">
    <name type="scientific">Candidatus Regiella insecticola LSR1</name>
    <dbReference type="NCBI Taxonomy" id="663321"/>
    <lineage>
        <taxon>Bacteria</taxon>
        <taxon>Pseudomonadati</taxon>
        <taxon>Pseudomonadota</taxon>
        <taxon>Gammaproteobacteria</taxon>
        <taxon>Enterobacterales</taxon>
        <taxon>Enterobacteriaceae</taxon>
        <taxon>aphid secondary symbionts</taxon>
        <taxon>Candidatus Regiella</taxon>
    </lineage>
</organism>
<evidence type="ECO:0000313" key="8">
    <source>
        <dbReference type="EMBL" id="EFL92304.1"/>
    </source>
</evidence>
<evidence type="ECO:0000256" key="5">
    <source>
        <dbReference type="ARBA" id="ARBA00023136"/>
    </source>
</evidence>
<dbReference type="HOGENOM" id="CLU_105814_2_1_6"/>
<keyword evidence="1 6" id="KW-1003">Cell membrane</keyword>
<dbReference type="eggNOG" id="COG3117">
    <property type="taxonomic scope" value="Bacteria"/>
</dbReference>
<keyword evidence="9" id="KW-1185">Reference proteome</keyword>
<keyword evidence="2 6" id="KW-0997">Cell inner membrane</keyword>
<evidence type="ECO:0000256" key="6">
    <source>
        <dbReference type="HAMAP-Rule" id="MF_01915"/>
    </source>
</evidence>